<keyword evidence="3" id="KW-1185">Reference proteome</keyword>
<organism evidence="2 3">
    <name type="scientific">Streptodolium elevatio</name>
    <dbReference type="NCBI Taxonomy" id="3157996"/>
    <lineage>
        <taxon>Bacteria</taxon>
        <taxon>Bacillati</taxon>
        <taxon>Actinomycetota</taxon>
        <taxon>Actinomycetes</taxon>
        <taxon>Kitasatosporales</taxon>
        <taxon>Streptomycetaceae</taxon>
        <taxon>Streptodolium</taxon>
    </lineage>
</organism>
<feature type="transmembrane region" description="Helical" evidence="1">
    <location>
        <begin position="132"/>
        <end position="152"/>
    </location>
</feature>
<sequence length="185" mass="19473">MVAIGAAQDGLFLMAWGIGATALGVVIATDFRGAARRVYGLAARSMWFAAHRDPTRRAVAFLRAGAGLFALVGPIALAWGVFELSRGRQGPGFPERFPTPVIVMWFLIAAVGLLQLWTRSGWLRRACAEGGTLRRAAAAVLTAAMVGFVAAGSFGQPVTMLCCWLVGMSAALTLLLTGKELPANP</sequence>
<feature type="transmembrane region" description="Helical" evidence="1">
    <location>
        <begin position="60"/>
        <end position="82"/>
    </location>
</feature>
<dbReference type="Proteomes" id="UP001551482">
    <property type="component" value="Unassembled WGS sequence"/>
</dbReference>
<keyword evidence="1" id="KW-1133">Transmembrane helix</keyword>
<protein>
    <submittedName>
        <fullName evidence="2">Uncharacterized protein</fullName>
    </submittedName>
</protein>
<reference evidence="2 3" key="1">
    <citation type="submission" date="2024-06" db="EMBL/GenBank/DDBJ databases">
        <title>The Natural Products Discovery Center: Release of the First 8490 Sequenced Strains for Exploring Actinobacteria Biosynthetic Diversity.</title>
        <authorList>
            <person name="Kalkreuter E."/>
            <person name="Kautsar S.A."/>
            <person name="Yang D."/>
            <person name="Bader C.D."/>
            <person name="Teijaro C.N."/>
            <person name="Fluegel L."/>
            <person name="Davis C.M."/>
            <person name="Simpson J.R."/>
            <person name="Lauterbach L."/>
            <person name="Steele A.D."/>
            <person name="Gui C."/>
            <person name="Meng S."/>
            <person name="Li G."/>
            <person name="Viehrig K."/>
            <person name="Ye F."/>
            <person name="Su P."/>
            <person name="Kiefer A.F."/>
            <person name="Nichols A."/>
            <person name="Cepeda A.J."/>
            <person name="Yan W."/>
            <person name="Fan B."/>
            <person name="Jiang Y."/>
            <person name="Adhikari A."/>
            <person name="Zheng C.-J."/>
            <person name="Schuster L."/>
            <person name="Cowan T.M."/>
            <person name="Smanski M.J."/>
            <person name="Chevrette M.G."/>
            <person name="De Carvalho L.P.S."/>
            <person name="Shen B."/>
        </authorList>
    </citation>
    <scope>NUCLEOTIDE SEQUENCE [LARGE SCALE GENOMIC DNA]</scope>
    <source>
        <strain evidence="2 3">NPDC048946</strain>
    </source>
</reference>
<evidence type="ECO:0000256" key="1">
    <source>
        <dbReference type="SAM" id="Phobius"/>
    </source>
</evidence>
<dbReference type="EMBL" id="JBEZFP010000046">
    <property type="protein sequence ID" value="MEU8135628.1"/>
    <property type="molecule type" value="Genomic_DNA"/>
</dbReference>
<gene>
    <name evidence="2" type="ORF">AB0C36_19170</name>
</gene>
<dbReference type="RefSeq" id="WP_358355518.1">
    <property type="nucleotide sequence ID" value="NZ_JBEZFP010000046.1"/>
</dbReference>
<keyword evidence="1" id="KW-0812">Transmembrane</keyword>
<feature type="transmembrane region" description="Helical" evidence="1">
    <location>
        <begin position="102"/>
        <end position="120"/>
    </location>
</feature>
<evidence type="ECO:0000313" key="2">
    <source>
        <dbReference type="EMBL" id="MEU8135628.1"/>
    </source>
</evidence>
<accession>A0ABV3DIQ0</accession>
<name>A0ABV3DIQ0_9ACTN</name>
<comment type="caution">
    <text evidence="2">The sequence shown here is derived from an EMBL/GenBank/DDBJ whole genome shotgun (WGS) entry which is preliminary data.</text>
</comment>
<evidence type="ECO:0000313" key="3">
    <source>
        <dbReference type="Proteomes" id="UP001551482"/>
    </source>
</evidence>
<keyword evidence="1" id="KW-0472">Membrane</keyword>
<proteinExistence type="predicted"/>
<feature type="transmembrane region" description="Helical" evidence="1">
    <location>
        <begin position="12"/>
        <end position="31"/>
    </location>
</feature>